<dbReference type="PANTHER" id="PTHR37423">
    <property type="entry name" value="SOLUBLE LYTIC MUREIN TRANSGLYCOSYLASE-RELATED"/>
    <property type="match status" value="1"/>
</dbReference>
<dbReference type="Proteomes" id="UP000192923">
    <property type="component" value="Unassembled WGS sequence"/>
</dbReference>
<accession>A0A1Y6CS99</accession>
<dbReference type="SUPFAM" id="SSF53955">
    <property type="entry name" value="Lysozyme-like"/>
    <property type="match status" value="1"/>
</dbReference>
<dbReference type="Gene3D" id="1.25.40.10">
    <property type="entry name" value="Tetratricopeptide repeat domain"/>
    <property type="match status" value="1"/>
</dbReference>
<gene>
    <name evidence="3" type="ORF">SAMN02949497_0781</name>
</gene>
<dbReference type="PANTHER" id="PTHR37423:SF2">
    <property type="entry name" value="MEMBRANE-BOUND LYTIC MUREIN TRANSGLYCOSYLASE C"/>
    <property type="match status" value="1"/>
</dbReference>
<dbReference type="InterPro" id="IPR011990">
    <property type="entry name" value="TPR-like_helical_dom_sf"/>
</dbReference>
<evidence type="ECO:0000313" key="3">
    <source>
        <dbReference type="EMBL" id="SMF93499.1"/>
    </source>
</evidence>
<proteinExistence type="inferred from homology"/>
<dbReference type="SUPFAM" id="SSF81901">
    <property type="entry name" value="HCP-like"/>
    <property type="match status" value="1"/>
</dbReference>
<dbReference type="InterPro" id="IPR006597">
    <property type="entry name" value="Sel1-like"/>
</dbReference>
<sequence>MVEVHPVARIPLSLHPGYGQSSGIDRARIGLSPSLLNSPAPNTLANGGNVALFRYLLLGGLVAGNAAAQDFIQQAAGLRAQAALYEHGRGVRQDYAAAYQLYCKAALLGDSMAAYNLGWMYFNGRGLPRQAGLAVGWFKRAAKAGDAYAARMVAHYGTVQAAEDPACQPEPPPPVVTATLKRKNPHRGAVADWVERIAPVYSIDPELVMAVIQAESGFNPSALSPKNAQGLMQLIPATAERFGVKDIWDPEQNIRGGTAYLHWLLRHFSGKVEWALAAYNAGERTVEQYQGVPPYKETQSYVKRILASYQKTIHPIPPPLGKS</sequence>
<feature type="domain" description="Transglycosylase SLT" evidence="2">
    <location>
        <begin position="200"/>
        <end position="297"/>
    </location>
</feature>
<comment type="similarity">
    <text evidence="1">Belongs to the transglycosylase Slt family.</text>
</comment>
<name>A0A1Y6CS99_9GAMM</name>
<dbReference type="InterPro" id="IPR023346">
    <property type="entry name" value="Lysozyme-like_dom_sf"/>
</dbReference>
<organism evidence="3 4">
    <name type="scientific">Methylomagnum ishizawai</name>
    <dbReference type="NCBI Taxonomy" id="1760988"/>
    <lineage>
        <taxon>Bacteria</taxon>
        <taxon>Pseudomonadati</taxon>
        <taxon>Pseudomonadota</taxon>
        <taxon>Gammaproteobacteria</taxon>
        <taxon>Methylococcales</taxon>
        <taxon>Methylococcaceae</taxon>
        <taxon>Methylomagnum</taxon>
    </lineage>
</organism>
<dbReference type="AlphaFoldDB" id="A0A1Y6CS99"/>
<dbReference type="InterPro" id="IPR008258">
    <property type="entry name" value="Transglycosylase_SLT_dom_1"/>
</dbReference>
<dbReference type="STRING" id="1760988.SAMN02949497_0781"/>
<dbReference type="GO" id="GO:0008933">
    <property type="term" value="F:peptidoglycan lytic transglycosylase activity"/>
    <property type="evidence" value="ECO:0007669"/>
    <property type="project" value="InterPro"/>
</dbReference>
<keyword evidence="4" id="KW-1185">Reference proteome</keyword>
<dbReference type="Gene3D" id="1.10.530.10">
    <property type="match status" value="1"/>
</dbReference>
<dbReference type="CDD" id="cd00254">
    <property type="entry name" value="LT-like"/>
    <property type="match status" value="1"/>
</dbReference>
<dbReference type="SMART" id="SM00671">
    <property type="entry name" value="SEL1"/>
    <property type="match status" value="2"/>
</dbReference>
<evidence type="ECO:0000313" key="4">
    <source>
        <dbReference type="Proteomes" id="UP000192923"/>
    </source>
</evidence>
<dbReference type="Pfam" id="PF01464">
    <property type="entry name" value="SLT"/>
    <property type="match status" value="1"/>
</dbReference>
<dbReference type="PROSITE" id="PS00922">
    <property type="entry name" value="TRANSGLYCOSYLASE"/>
    <property type="match status" value="1"/>
</dbReference>
<evidence type="ECO:0000259" key="2">
    <source>
        <dbReference type="Pfam" id="PF01464"/>
    </source>
</evidence>
<protein>
    <submittedName>
        <fullName evidence="3">Soluble lytic murein transglycosylase</fullName>
    </submittedName>
</protein>
<dbReference type="Pfam" id="PF08238">
    <property type="entry name" value="Sel1"/>
    <property type="match status" value="2"/>
</dbReference>
<dbReference type="GO" id="GO:0016020">
    <property type="term" value="C:membrane"/>
    <property type="evidence" value="ECO:0007669"/>
    <property type="project" value="InterPro"/>
</dbReference>
<evidence type="ECO:0000256" key="1">
    <source>
        <dbReference type="ARBA" id="ARBA00007734"/>
    </source>
</evidence>
<reference evidence="3 4" key="1">
    <citation type="submission" date="2016-12" db="EMBL/GenBank/DDBJ databases">
        <authorList>
            <person name="Song W.-J."/>
            <person name="Kurnit D.M."/>
        </authorList>
    </citation>
    <scope>NUCLEOTIDE SEQUENCE [LARGE SCALE GENOMIC DNA]</scope>
    <source>
        <strain evidence="3 4">175</strain>
    </source>
</reference>
<dbReference type="EMBL" id="FXAM01000001">
    <property type="protein sequence ID" value="SMF93499.1"/>
    <property type="molecule type" value="Genomic_DNA"/>
</dbReference>
<dbReference type="InterPro" id="IPR000189">
    <property type="entry name" value="Transglyc_AS"/>
</dbReference>
<dbReference type="GO" id="GO:0000270">
    <property type="term" value="P:peptidoglycan metabolic process"/>
    <property type="evidence" value="ECO:0007669"/>
    <property type="project" value="InterPro"/>
</dbReference>